<proteinExistence type="predicted"/>
<dbReference type="Proteomes" id="UP000018211">
    <property type="component" value="Unassembled WGS sequence"/>
</dbReference>
<name>A0AAV2VSK4_9VIBR</name>
<comment type="caution">
    <text evidence="1">The sequence shown here is derived from an EMBL/GenBank/DDBJ whole genome shotgun (WGS) entry which is preliminary data.</text>
</comment>
<dbReference type="EMBL" id="CAOF01000120">
    <property type="protein sequence ID" value="CCO47384.1"/>
    <property type="molecule type" value="Genomic_DNA"/>
</dbReference>
<evidence type="ECO:0000313" key="2">
    <source>
        <dbReference type="Proteomes" id="UP000018211"/>
    </source>
</evidence>
<organism evidence="1 2">
    <name type="scientific">Vibrio nigripulchritudo SOn1</name>
    <dbReference type="NCBI Taxonomy" id="1238450"/>
    <lineage>
        <taxon>Bacteria</taxon>
        <taxon>Pseudomonadati</taxon>
        <taxon>Pseudomonadota</taxon>
        <taxon>Gammaproteobacteria</taxon>
        <taxon>Vibrionales</taxon>
        <taxon>Vibrionaceae</taxon>
        <taxon>Vibrio</taxon>
    </lineage>
</organism>
<gene>
    <name evidence="1" type="ORF">VIBNISOn1_30076</name>
</gene>
<sequence length="58" mass="6733">MSNRGSDLLFDSAQNIKTRYLALFKIQGLNKNGDTPWNIVIFGKRTYKAGKWKQQKRS</sequence>
<reference evidence="1 2" key="1">
    <citation type="journal article" date="2013" name="ISME J.">
        <title>Comparative genomics of pathogenic lineages of Vibrio nigripulchritudo identifies virulence-associated traits.</title>
        <authorList>
            <person name="Goudenege D."/>
            <person name="Labreuche Y."/>
            <person name="Krin E."/>
            <person name="Ansquer D."/>
            <person name="Mangenot S."/>
            <person name="Calteau A."/>
            <person name="Medigue C."/>
            <person name="Mazel D."/>
            <person name="Polz M.F."/>
            <person name="Le Roux F."/>
        </authorList>
    </citation>
    <scope>NUCLEOTIDE SEQUENCE [LARGE SCALE GENOMIC DNA]</scope>
    <source>
        <strain evidence="1 2">SOn1</strain>
    </source>
</reference>
<accession>A0AAV2VSK4</accession>
<protein>
    <submittedName>
        <fullName evidence="1">Uncharacterized protein</fullName>
    </submittedName>
</protein>
<dbReference type="AlphaFoldDB" id="A0AAV2VSK4"/>
<evidence type="ECO:0000313" key="1">
    <source>
        <dbReference type="EMBL" id="CCO47384.1"/>
    </source>
</evidence>